<protein>
    <submittedName>
        <fullName evidence="1">Uncharacterized protein</fullName>
    </submittedName>
</protein>
<accession>A0ABQ9GV37</accession>
<name>A0ABQ9GV37_9NEOP</name>
<gene>
    <name evidence="1" type="ORF">PR048_023807</name>
</gene>
<evidence type="ECO:0000313" key="2">
    <source>
        <dbReference type="Proteomes" id="UP001159363"/>
    </source>
</evidence>
<evidence type="ECO:0000313" key="1">
    <source>
        <dbReference type="EMBL" id="KAJ8875900.1"/>
    </source>
</evidence>
<sequence length="73" mass="8326">MLGFRANDADVLKTLSVKCMDGAFGTEGEISYDRVRDVVNEVIGVYSWDNVFVWAAYQRASLEHYVDDIYIID</sequence>
<feature type="non-terminal residue" evidence="1">
    <location>
        <position position="73"/>
    </location>
</feature>
<comment type="caution">
    <text evidence="1">The sequence shown here is derived from an EMBL/GenBank/DDBJ whole genome shotgun (WGS) entry which is preliminary data.</text>
</comment>
<keyword evidence="2" id="KW-1185">Reference proteome</keyword>
<dbReference type="EMBL" id="JARBHB010000009">
    <property type="protein sequence ID" value="KAJ8875900.1"/>
    <property type="molecule type" value="Genomic_DNA"/>
</dbReference>
<dbReference type="Proteomes" id="UP001159363">
    <property type="component" value="Chromosome 8"/>
</dbReference>
<proteinExistence type="predicted"/>
<organism evidence="1 2">
    <name type="scientific">Dryococelus australis</name>
    <dbReference type="NCBI Taxonomy" id="614101"/>
    <lineage>
        <taxon>Eukaryota</taxon>
        <taxon>Metazoa</taxon>
        <taxon>Ecdysozoa</taxon>
        <taxon>Arthropoda</taxon>
        <taxon>Hexapoda</taxon>
        <taxon>Insecta</taxon>
        <taxon>Pterygota</taxon>
        <taxon>Neoptera</taxon>
        <taxon>Polyneoptera</taxon>
        <taxon>Phasmatodea</taxon>
        <taxon>Verophasmatodea</taxon>
        <taxon>Anareolatae</taxon>
        <taxon>Phasmatidae</taxon>
        <taxon>Eurycanthinae</taxon>
        <taxon>Dryococelus</taxon>
    </lineage>
</organism>
<reference evidence="1 2" key="1">
    <citation type="submission" date="2023-02" db="EMBL/GenBank/DDBJ databases">
        <title>LHISI_Scaffold_Assembly.</title>
        <authorList>
            <person name="Stuart O.P."/>
            <person name="Cleave R."/>
            <person name="Magrath M.J.L."/>
            <person name="Mikheyev A.S."/>
        </authorList>
    </citation>
    <scope>NUCLEOTIDE SEQUENCE [LARGE SCALE GENOMIC DNA]</scope>
    <source>
        <strain evidence="1">Daus_M_001</strain>
        <tissue evidence="1">Leg muscle</tissue>
    </source>
</reference>